<dbReference type="OMA" id="ACVFWLQ"/>
<dbReference type="AlphaFoldDB" id="Q6CU94"/>
<dbReference type="Gene3D" id="1.20.1250.20">
    <property type="entry name" value="MFS general substrate transporter like domains"/>
    <property type="match status" value="2"/>
</dbReference>
<protein>
    <submittedName>
        <fullName evidence="4">KLLA0C06677p</fullName>
    </submittedName>
</protein>
<dbReference type="EMBL" id="CR382123">
    <property type="protein sequence ID" value="CAH01346.1"/>
    <property type="molecule type" value="Genomic_DNA"/>
</dbReference>
<keyword evidence="3" id="KW-0812">Transmembrane</keyword>
<dbReference type="eggNOG" id="KOG2504">
    <property type="taxonomic scope" value="Eukaryota"/>
</dbReference>
<comment type="subcellular location">
    <subcellularLocation>
        <location evidence="1">Membrane</location>
        <topology evidence="1">Multi-pass membrane protein</topology>
    </subcellularLocation>
</comment>
<sequence>MKLQEQDIINKEATACSVESLTDSSEDDYNKISVPDGGYGWVVVFSSFVFNFCTWGATSGYSVYLSYYMTSDKYETGTDLDYAAIGGLSFGVGLFLAPLFNYLLIKSSAKKVLLLGIVVQNVSVLLAAFATKLWQVYLTQGVAISFGLGAICFPNTTIVAPWFRKKRSLALGISAGGSGLGGIVFNLSMQKIIDGKNVRWALISQCIICSVLSTIALILVRTRKEEVEKHSEEPSRVIEWGMFKYPVVWLLIGWVCFTMLGYVIQLYSLFSFTVSLGYTSRQGSIVSSMICLGALLGRPMVGFLSDKFGPVTTAMFCHLLVGILCYAMWIPCRNYATIIVFALFEGMMMGTIWPLLTSIITRLVGLRKLESVYSVIWMFIGACSIVSPVIGLKLKKDHYKEGENAYIFTAVYAGAAYLCAALSLCLMRGFLIARDKISMKEKTAYDDGELHFRPDLRDALQGTLCWKNLYRKV</sequence>
<keyword evidence="3" id="KW-0472">Membrane</keyword>
<proteinExistence type="inferred from homology"/>
<dbReference type="SUPFAM" id="SSF103473">
    <property type="entry name" value="MFS general substrate transporter"/>
    <property type="match status" value="1"/>
</dbReference>
<reference evidence="4 5" key="1">
    <citation type="journal article" date="2004" name="Nature">
        <title>Genome evolution in yeasts.</title>
        <authorList>
            <consortium name="Genolevures"/>
            <person name="Dujon B."/>
            <person name="Sherman D."/>
            <person name="Fischer G."/>
            <person name="Durrens P."/>
            <person name="Casaregola S."/>
            <person name="Lafontaine I."/>
            <person name="de Montigny J."/>
            <person name="Marck C."/>
            <person name="Neuveglise C."/>
            <person name="Talla E."/>
            <person name="Goffard N."/>
            <person name="Frangeul L."/>
            <person name="Aigle M."/>
            <person name="Anthouard V."/>
            <person name="Babour A."/>
            <person name="Barbe V."/>
            <person name="Barnay S."/>
            <person name="Blanchin S."/>
            <person name="Beckerich J.M."/>
            <person name="Beyne E."/>
            <person name="Bleykasten C."/>
            <person name="Boisrame A."/>
            <person name="Boyer J."/>
            <person name="Cattolico L."/>
            <person name="Confanioleri F."/>
            <person name="de Daruvar A."/>
            <person name="Despons L."/>
            <person name="Fabre E."/>
            <person name="Fairhead C."/>
            <person name="Ferry-Dumazet H."/>
            <person name="Groppi A."/>
            <person name="Hantraye F."/>
            <person name="Hennequin C."/>
            <person name="Jauniaux N."/>
            <person name="Joyet P."/>
            <person name="Kachouri R."/>
            <person name="Kerrest A."/>
            <person name="Koszul R."/>
            <person name="Lemaire M."/>
            <person name="Lesur I."/>
            <person name="Ma L."/>
            <person name="Muller H."/>
            <person name="Nicaud J.M."/>
            <person name="Nikolski M."/>
            <person name="Oztas S."/>
            <person name="Ozier-Kalogeropoulos O."/>
            <person name="Pellenz S."/>
            <person name="Potier S."/>
            <person name="Richard G.F."/>
            <person name="Straub M.L."/>
            <person name="Suleau A."/>
            <person name="Swennene D."/>
            <person name="Tekaia F."/>
            <person name="Wesolowski-Louvel M."/>
            <person name="Westhof E."/>
            <person name="Wirth B."/>
            <person name="Zeniou-Meyer M."/>
            <person name="Zivanovic I."/>
            <person name="Bolotin-Fukuhara M."/>
            <person name="Thierry A."/>
            <person name="Bouchier C."/>
            <person name="Caudron B."/>
            <person name="Scarpelli C."/>
            <person name="Gaillardin C."/>
            <person name="Weissenbach J."/>
            <person name="Wincker P."/>
            <person name="Souciet J.L."/>
        </authorList>
    </citation>
    <scope>NUCLEOTIDE SEQUENCE [LARGE SCALE GENOMIC DNA]</scope>
    <source>
        <strain evidence="5">ATCC 8585 / CBS 2359 / DSM 70799 / NBRC 1267 / NRRL Y-1140 / WM37</strain>
    </source>
</reference>
<feature type="transmembrane region" description="Helical" evidence="3">
    <location>
        <begin position="406"/>
        <end position="431"/>
    </location>
</feature>
<feature type="transmembrane region" description="Helical" evidence="3">
    <location>
        <begin position="372"/>
        <end position="394"/>
    </location>
</feature>
<comment type="similarity">
    <text evidence="2">Belongs to the major facilitator superfamily. Monocarboxylate porter (TC 2.A.1.13) family.</text>
</comment>
<evidence type="ECO:0000256" key="2">
    <source>
        <dbReference type="ARBA" id="ARBA00006727"/>
    </source>
</evidence>
<dbReference type="PANTHER" id="PTHR11360:SF315">
    <property type="entry name" value="TRANSPORTER MCH2-RELATED"/>
    <property type="match status" value="1"/>
</dbReference>
<dbReference type="InterPro" id="IPR011701">
    <property type="entry name" value="MFS"/>
</dbReference>
<feature type="transmembrane region" description="Helical" evidence="3">
    <location>
        <begin position="169"/>
        <end position="188"/>
    </location>
</feature>
<dbReference type="GeneID" id="2892658"/>
<feature type="transmembrane region" description="Helical" evidence="3">
    <location>
        <begin position="335"/>
        <end position="360"/>
    </location>
</feature>
<dbReference type="Pfam" id="PF07690">
    <property type="entry name" value="MFS_1"/>
    <property type="match status" value="1"/>
</dbReference>
<evidence type="ECO:0000313" key="5">
    <source>
        <dbReference type="Proteomes" id="UP000000598"/>
    </source>
</evidence>
<feature type="transmembrane region" description="Helical" evidence="3">
    <location>
        <begin position="39"/>
        <end position="62"/>
    </location>
</feature>
<feature type="transmembrane region" description="Helical" evidence="3">
    <location>
        <begin position="241"/>
        <end position="264"/>
    </location>
</feature>
<feature type="transmembrane region" description="Helical" evidence="3">
    <location>
        <begin position="82"/>
        <end position="105"/>
    </location>
</feature>
<dbReference type="InParanoid" id="Q6CU94"/>
<evidence type="ECO:0000313" key="4">
    <source>
        <dbReference type="EMBL" id="CAH01346.1"/>
    </source>
</evidence>
<dbReference type="GO" id="GO:0016020">
    <property type="term" value="C:membrane"/>
    <property type="evidence" value="ECO:0007669"/>
    <property type="project" value="UniProtKB-SubCell"/>
</dbReference>
<organism evidence="4 5">
    <name type="scientific">Kluyveromyces lactis (strain ATCC 8585 / CBS 2359 / DSM 70799 / NBRC 1267 / NRRL Y-1140 / WM37)</name>
    <name type="common">Yeast</name>
    <name type="synonym">Candida sphaerica</name>
    <dbReference type="NCBI Taxonomy" id="284590"/>
    <lineage>
        <taxon>Eukaryota</taxon>
        <taxon>Fungi</taxon>
        <taxon>Dikarya</taxon>
        <taxon>Ascomycota</taxon>
        <taxon>Saccharomycotina</taxon>
        <taxon>Saccharomycetes</taxon>
        <taxon>Saccharomycetales</taxon>
        <taxon>Saccharomycetaceae</taxon>
        <taxon>Kluyveromyces</taxon>
    </lineage>
</organism>
<feature type="transmembrane region" description="Helical" evidence="3">
    <location>
        <begin position="284"/>
        <end position="301"/>
    </location>
</feature>
<dbReference type="InterPro" id="IPR050327">
    <property type="entry name" value="Proton-linked_MCT"/>
</dbReference>
<evidence type="ECO:0000256" key="3">
    <source>
        <dbReference type="SAM" id="Phobius"/>
    </source>
</evidence>
<feature type="transmembrane region" description="Helical" evidence="3">
    <location>
        <begin position="112"/>
        <end position="130"/>
    </location>
</feature>
<name>Q6CU94_KLULA</name>
<feature type="transmembrane region" description="Helical" evidence="3">
    <location>
        <begin position="142"/>
        <end position="162"/>
    </location>
</feature>
<dbReference type="RefSeq" id="XP_452495.1">
    <property type="nucleotide sequence ID" value="XM_452495.1"/>
</dbReference>
<accession>Q6CU94</accession>
<dbReference type="KEGG" id="kla:KLLA0_C06677g"/>
<dbReference type="PaxDb" id="284590-Q6CU94"/>
<evidence type="ECO:0000256" key="1">
    <source>
        <dbReference type="ARBA" id="ARBA00004141"/>
    </source>
</evidence>
<keyword evidence="3" id="KW-1133">Transmembrane helix</keyword>
<dbReference type="CDD" id="cd17352">
    <property type="entry name" value="MFS_MCT_SLC16"/>
    <property type="match status" value="1"/>
</dbReference>
<dbReference type="GO" id="GO:0022857">
    <property type="term" value="F:transmembrane transporter activity"/>
    <property type="evidence" value="ECO:0007669"/>
    <property type="project" value="InterPro"/>
</dbReference>
<keyword evidence="5" id="KW-1185">Reference proteome</keyword>
<feature type="transmembrane region" description="Helical" evidence="3">
    <location>
        <begin position="200"/>
        <end position="220"/>
    </location>
</feature>
<feature type="transmembrane region" description="Helical" evidence="3">
    <location>
        <begin position="308"/>
        <end position="329"/>
    </location>
</feature>
<dbReference type="PANTHER" id="PTHR11360">
    <property type="entry name" value="MONOCARBOXYLATE TRANSPORTER"/>
    <property type="match status" value="1"/>
</dbReference>
<dbReference type="HOGENOM" id="CLU_001265_1_2_1"/>
<dbReference type="InterPro" id="IPR036259">
    <property type="entry name" value="MFS_trans_sf"/>
</dbReference>
<dbReference type="Proteomes" id="UP000000598">
    <property type="component" value="Chromosome C"/>
</dbReference>
<gene>
    <name evidence="4" type="ORF">KLLA0_C06677g</name>
</gene>